<dbReference type="RefSeq" id="WP_014293684.1">
    <property type="nucleotide sequence ID" value="NC_016748.1"/>
</dbReference>
<dbReference type="Proteomes" id="UP000007161">
    <property type="component" value="Plasmid pMARPI01"/>
</dbReference>
<name>H2J8G3_MARPK</name>
<gene>
    <name evidence="1" type="ordered locus">Marpi_2120</name>
</gene>
<reference evidence="1 2" key="1">
    <citation type="journal article" date="2012" name="J. Bacteriol.">
        <title>Complete Genome Sequence of the Thermophilic, Piezophilic, Heterotrophic Bacterium Marinitoga piezophila KA3.</title>
        <authorList>
            <person name="Lucas S."/>
            <person name="Han J."/>
            <person name="Lapidus A."/>
            <person name="Cheng J.F."/>
            <person name="Goodwin L.A."/>
            <person name="Pitluck S."/>
            <person name="Peters L."/>
            <person name="Mikhailova N."/>
            <person name="Teshima H."/>
            <person name="Detter J.C."/>
            <person name="Han C."/>
            <person name="Tapia R."/>
            <person name="Land M."/>
            <person name="Hauser L."/>
            <person name="Kyrpides N.C."/>
            <person name="Ivanova N."/>
            <person name="Pagani I."/>
            <person name="Vannier P."/>
            <person name="Oger P."/>
            <person name="Bartlett D.H."/>
            <person name="Noll K.M."/>
            <person name="Woyke T."/>
            <person name="Jebbar M."/>
        </authorList>
    </citation>
    <scope>NUCLEOTIDE SEQUENCE [LARGE SCALE GENOMIC DNA]</scope>
    <source>
        <strain evidence="2">DSM 14283 / JCM 11233 / KA3</strain>
        <plasmid evidence="1 2">pMARPI01</plasmid>
    </source>
</reference>
<evidence type="ECO:0000313" key="1">
    <source>
        <dbReference type="EMBL" id="AEX86494.1"/>
    </source>
</evidence>
<dbReference type="SUPFAM" id="SSF88659">
    <property type="entry name" value="Sigma3 and sigma4 domains of RNA polymerase sigma factors"/>
    <property type="match status" value="1"/>
</dbReference>
<accession>H2J8G3</accession>
<keyword evidence="2" id="KW-1185">Reference proteome</keyword>
<geneLocation type="plasmid" evidence="1 2">
    <name>pMARPI01</name>
</geneLocation>
<dbReference type="OrthoDB" id="48555at2"/>
<protein>
    <submittedName>
        <fullName evidence="1">RNA polymerase sigma factor, sigma-70 family</fullName>
    </submittedName>
</protein>
<dbReference type="KEGG" id="mpz:Marpi_2120"/>
<evidence type="ECO:0000313" key="2">
    <source>
        <dbReference type="Proteomes" id="UP000007161"/>
    </source>
</evidence>
<dbReference type="AlphaFoldDB" id="H2J8G3"/>
<keyword evidence="1" id="KW-0614">Plasmid</keyword>
<reference evidence="2" key="2">
    <citation type="submission" date="2012-01" db="EMBL/GenBank/DDBJ databases">
        <title>Complete sequence of plasmid of Marinitoga piezophila KA3.</title>
        <authorList>
            <person name="Lucas S."/>
            <person name="Han J."/>
            <person name="Lapidus A."/>
            <person name="Cheng J.-F."/>
            <person name="Goodwin L."/>
            <person name="Pitluck S."/>
            <person name="Peters L."/>
            <person name="Mikhailova N."/>
            <person name="Teshima H."/>
            <person name="Detter J.C."/>
            <person name="Han C."/>
            <person name="Tapia R."/>
            <person name="Land M."/>
            <person name="Hauser L."/>
            <person name="Kyrpides N."/>
            <person name="Ivanova N."/>
            <person name="Pagani I."/>
            <person name="Jebbar M."/>
            <person name="Vannier P."/>
            <person name="Oger P."/>
            <person name="Cario A."/>
            <person name="Bartlett D."/>
            <person name="Noll K.M."/>
            <person name="Woyke T."/>
        </authorList>
    </citation>
    <scope>NUCLEOTIDE SEQUENCE [LARGE SCALE GENOMIC DNA]</scope>
    <source>
        <strain evidence="2">DSM 14283 / JCM 11233 / KA3</strain>
        <plasmid evidence="2">pMARPI01</plasmid>
    </source>
</reference>
<dbReference type="HOGENOM" id="CLU_139724_0_0_0"/>
<dbReference type="eggNOG" id="ENOG502ZUFA">
    <property type="taxonomic scope" value="Bacteria"/>
</dbReference>
<organism evidence="1 2">
    <name type="scientific">Marinitoga piezophila (strain DSM 14283 / JCM 11233 / KA3)</name>
    <dbReference type="NCBI Taxonomy" id="443254"/>
    <lineage>
        <taxon>Bacteria</taxon>
        <taxon>Thermotogati</taxon>
        <taxon>Thermotogota</taxon>
        <taxon>Thermotogae</taxon>
        <taxon>Petrotogales</taxon>
        <taxon>Petrotogaceae</taxon>
        <taxon>Marinitoga</taxon>
    </lineage>
</organism>
<dbReference type="InterPro" id="IPR013324">
    <property type="entry name" value="RNA_pol_sigma_r3/r4-like"/>
</dbReference>
<dbReference type="EMBL" id="CP003258">
    <property type="protein sequence ID" value="AEX86494.1"/>
    <property type="molecule type" value="Genomic_DNA"/>
</dbReference>
<proteinExistence type="predicted"/>
<sequence length="159" mass="19420">MNEIIVTKKDVAYYLQKYRKAIQDIFSQVVHLYFDEGKIKFEYSFYSVKYETIKSKINRVRDFNSLIKEGYPESLIKAFAIVELVEFWLYSKKINLSDLERECLFWFYINHDFEYYGKFNKLYKTLSMSEIARKLNIKKSDVRRYIDKAIRKILKYNNE</sequence>